<dbReference type="PANTHER" id="PTHR21254:SF1">
    <property type="entry name" value="C2 DOMAIN-CONTAINING PROTEIN 3"/>
    <property type="match status" value="1"/>
</dbReference>
<sequence>SDLEQVPVVTSLPPAVDGHLRCFLRVSVQTIHWRIPKYPDDVQVRLKWWGEEGDGVLFRPRDDKATDPSHVSKTFTCVRYAVCSGPKQFSAYLKDMGSLIFDVVHGPSLILLGHVRLADVTQLSASDPIQG</sequence>
<keyword evidence="3" id="KW-1185">Reference proteome</keyword>
<feature type="domain" description="C2CD3 N-terminal C2" evidence="1">
    <location>
        <begin position="10"/>
        <end position="131"/>
    </location>
</feature>
<dbReference type="Proteomes" id="UP001159427">
    <property type="component" value="Unassembled WGS sequence"/>
</dbReference>
<dbReference type="Pfam" id="PF25339">
    <property type="entry name" value="C2_C2CD3_N"/>
    <property type="match status" value="1"/>
</dbReference>
<dbReference type="EMBL" id="CALNXI010001579">
    <property type="protein sequence ID" value="CAH3172533.1"/>
    <property type="molecule type" value="Genomic_DNA"/>
</dbReference>
<reference evidence="2 3" key="1">
    <citation type="submission" date="2022-05" db="EMBL/GenBank/DDBJ databases">
        <authorList>
            <consortium name="Genoscope - CEA"/>
            <person name="William W."/>
        </authorList>
    </citation>
    <scope>NUCLEOTIDE SEQUENCE [LARGE SCALE GENOMIC DNA]</scope>
</reference>
<accession>A0ABN8QZP7</accession>
<gene>
    <name evidence="2" type="ORF">PEVE_00008475</name>
</gene>
<dbReference type="InterPro" id="IPR057537">
    <property type="entry name" value="C2_C2CD3_N"/>
</dbReference>
<feature type="non-terminal residue" evidence="2">
    <location>
        <position position="1"/>
    </location>
</feature>
<evidence type="ECO:0000313" key="2">
    <source>
        <dbReference type="EMBL" id="CAH3172533.1"/>
    </source>
</evidence>
<evidence type="ECO:0000259" key="1">
    <source>
        <dbReference type="Pfam" id="PF25339"/>
    </source>
</evidence>
<proteinExistence type="predicted"/>
<dbReference type="PANTHER" id="PTHR21254">
    <property type="entry name" value="C2 DOMAIN-CONTAINING PROTEIN 3"/>
    <property type="match status" value="1"/>
</dbReference>
<name>A0ABN8QZP7_9CNID</name>
<protein>
    <recommendedName>
        <fullName evidence="1">C2CD3 N-terminal C2 domain-containing protein</fullName>
    </recommendedName>
</protein>
<organism evidence="2 3">
    <name type="scientific">Porites evermanni</name>
    <dbReference type="NCBI Taxonomy" id="104178"/>
    <lineage>
        <taxon>Eukaryota</taxon>
        <taxon>Metazoa</taxon>
        <taxon>Cnidaria</taxon>
        <taxon>Anthozoa</taxon>
        <taxon>Hexacorallia</taxon>
        <taxon>Scleractinia</taxon>
        <taxon>Fungiina</taxon>
        <taxon>Poritidae</taxon>
        <taxon>Porites</taxon>
    </lineage>
</organism>
<comment type="caution">
    <text evidence="2">The sequence shown here is derived from an EMBL/GenBank/DDBJ whole genome shotgun (WGS) entry which is preliminary data.</text>
</comment>
<evidence type="ECO:0000313" key="3">
    <source>
        <dbReference type="Proteomes" id="UP001159427"/>
    </source>
</evidence>